<dbReference type="InterPro" id="IPR008978">
    <property type="entry name" value="HSP20-like_chaperone"/>
</dbReference>
<dbReference type="PROSITE" id="PS01031">
    <property type="entry name" value="SHSP"/>
    <property type="match status" value="1"/>
</dbReference>
<dbReference type="Pfam" id="PF00011">
    <property type="entry name" value="HSP20"/>
    <property type="match status" value="1"/>
</dbReference>
<evidence type="ECO:0000259" key="3">
    <source>
        <dbReference type="PROSITE" id="PS01031"/>
    </source>
</evidence>
<organism evidence="4 5">
    <name type="scientific">Sedimentibacter saalensis</name>
    <dbReference type="NCBI Taxonomy" id="130788"/>
    <lineage>
        <taxon>Bacteria</taxon>
        <taxon>Bacillati</taxon>
        <taxon>Bacillota</taxon>
        <taxon>Tissierellia</taxon>
        <taxon>Sedimentibacter</taxon>
    </lineage>
</organism>
<protein>
    <submittedName>
        <fullName evidence="4">HSP20 family protein</fullName>
    </submittedName>
</protein>
<reference evidence="4 5" key="1">
    <citation type="submission" date="2019-07" db="EMBL/GenBank/DDBJ databases">
        <title>Genomic Encyclopedia of Type Strains, Phase I: the one thousand microbial genomes (KMG-I) project.</title>
        <authorList>
            <person name="Kyrpides N."/>
        </authorList>
    </citation>
    <scope>NUCLEOTIDE SEQUENCE [LARGE SCALE GENOMIC DNA]</scope>
    <source>
        <strain evidence="4 5">DSM 13558</strain>
    </source>
</reference>
<evidence type="ECO:0000256" key="1">
    <source>
        <dbReference type="PROSITE-ProRule" id="PRU00285"/>
    </source>
</evidence>
<comment type="similarity">
    <text evidence="1 2">Belongs to the small heat shock protein (HSP20) family.</text>
</comment>
<dbReference type="SUPFAM" id="SSF49764">
    <property type="entry name" value="HSP20-like chaperones"/>
    <property type="match status" value="1"/>
</dbReference>
<proteinExistence type="inferred from homology"/>
<dbReference type="InterPro" id="IPR002068">
    <property type="entry name" value="A-crystallin/Hsp20_dom"/>
</dbReference>
<dbReference type="Gene3D" id="2.60.40.790">
    <property type="match status" value="1"/>
</dbReference>
<feature type="domain" description="SHSP" evidence="3">
    <location>
        <begin position="37"/>
        <end position="147"/>
    </location>
</feature>
<sequence>MSGLVPFNKRRDLLNTNFGDFSNMVDDFFSEGFPFGRNLEKDTFKLDVQEKENEYLVEAELPGVKKEEINLELNQGRLTITVKKEEKVEEEKKNYIHRERRSSSMSRSVYLSDTKTEGVKAALNEGVLTITVPKEPKQNMSNKINID</sequence>
<evidence type="ECO:0000256" key="2">
    <source>
        <dbReference type="RuleBase" id="RU003616"/>
    </source>
</evidence>
<dbReference type="PANTHER" id="PTHR11527">
    <property type="entry name" value="HEAT-SHOCK PROTEIN 20 FAMILY MEMBER"/>
    <property type="match status" value="1"/>
</dbReference>
<dbReference type="EMBL" id="VLKH01000006">
    <property type="protein sequence ID" value="TWH79406.1"/>
    <property type="molecule type" value="Genomic_DNA"/>
</dbReference>
<dbReference type="RefSeq" id="WP_145083774.1">
    <property type="nucleotide sequence ID" value="NZ_DAMBUX010000005.1"/>
</dbReference>
<dbReference type="Proteomes" id="UP000315343">
    <property type="component" value="Unassembled WGS sequence"/>
</dbReference>
<keyword evidence="5" id="KW-1185">Reference proteome</keyword>
<gene>
    <name evidence="4" type="ORF">LY60_02384</name>
</gene>
<dbReference type="InterPro" id="IPR031107">
    <property type="entry name" value="Small_HSP"/>
</dbReference>
<accession>A0A562J886</accession>
<name>A0A562J886_9FIRM</name>
<evidence type="ECO:0000313" key="5">
    <source>
        <dbReference type="Proteomes" id="UP000315343"/>
    </source>
</evidence>
<comment type="caution">
    <text evidence="4">The sequence shown here is derived from an EMBL/GenBank/DDBJ whole genome shotgun (WGS) entry which is preliminary data.</text>
</comment>
<dbReference type="OrthoDB" id="9811615at2"/>
<dbReference type="AlphaFoldDB" id="A0A562J886"/>
<evidence type="ECO:0000313" key="4">
    <source>
        <dbReference type="EMBL" id="TWH79406.1"/>
    </source>
</evidence>